<dbReference type="RefSeq" id="WP_416206605.1">
    <property type="nucleotide sequence ID" value="NZ_JBBKTX010000017.1"/>
</dbReference>
<accession>A0ABW8NKT4</accession>
<evidence type="ECO:0000313" key="6">
    <source>
        <dbReference type="Proteomes" id="UP001620597"/>
    </source>
</evidence>
<proteinExistence type="predicted"/>
<dbReference type="PANTHER" id="PTHR48108:SF26">
    <property type="entry name" value="CBS DOMAIN-CONTAINING PROTEIN DDB_G0289609"/>
    <property type="match status" value="1"/>
</dbReference>
<keyword evidence="1" id="KW-0677">Repeat</keyword>
<dbReference type="InterPro" id="IPR000644">
    <property type="entry name" value="CBS_dom"/>
</dbReference>
<keyword evidence="2" id="KW-0129">CBS domain</keyword>
<comment type="caution">
    <text evidence="5">The sequence shown here is derived from an EMBL/GenBank/DDBJ whole genome shotgun (WGS) entry which is preliminary data.</text>
</comment>
<dbReference type="InterPro" id="IPR046342">
    <property type="entry name" value="CBS_dom_sf"/>
</dbReference>
<evidence type="ECO:0000256" key="2">
    <source>
        <dbReference type="PROSITE-ProRule" id="PRU00703"/>
    </source>
</evidence>
<dbReference type="InterPro" id="IPR051462">
    <property type="entry name" value="CBS_domain-containing"/>
</dbReference>
<protein>
    <submittedName>
        <fullName evidence="5">CBS domain-containing protein</fullName>
    </submittedName>
</protein>
<dbReference type="EMBL" id="JBBKTX010000017">
    <property type="protein sequence ID" value="MFK4753582.1"/>
    <property type="molecule type" value="Genomic_DNA"/>
</dbReference>
<dbReference type="PROSITE" id="PS51371">
    <property type="entry name" value="CBS"/>
    <property type="match status" value="2"/>
</dbReference>
<dbReference type="Pfam" id="PF00571">
    <property type="entry name" value="CBS"/>
    <property type="match status" value="2"/>
</dbReference>
<evidence type="ECO:0000313" key="5">
    <source>
        <dbReference type="EMBL" id="MFK4753582.1"/>
    </source>
</evidence>
<dbReference type="Proteomes" id="UP001620597">
    <property type="component" value="Unassembled WGS sequence"/>
</dbReference>
<feature type="domain" description="CBS" evidence="4">
    <location>
        <begin position="80"/>
        <end position="137"/>
    </location>
</feature>
<dbReference type="PANTHER" id="PTHR48108">
    <property type="entry name" value="CBS DOMAIN-CONTAINING PROTEIN CBSX2, CHLOROPLASTIC"/>
    <property type="match status" value="1"/>
</dbReference>
<evidence type="ECO:0000259" key="4">
    <source>
        <dbReference type="PROSITE" id="PS51371"/>
    </source>
</evidence>
<feature type="region of interest" description="Disordered" evidence="3">
    <location>
        <begin position="31"/>
        <end position="68"/>
    </location>
</feature>
<keyword evidence="6" id="KW-1185">Reference proteome</keyword>
<gene>
    <name evidence="5" type="ORF">WG929_14290</name>
</gene>
<organism evidence="5 6">
    <name type="scientific">Oceanobacter antarcticus</name>
    <dbReference type="NCBI Taxonomy" id="3133425"/>
    <lineage>
        <taxon>Bacteria</taxon>
        <taxon>Pseudomonadati</taxon>
        <taxon>Pseudomonadota</taxon>
        <taxon>Gammaproteobacteria</taxon>
        <taxon>Oceanospirillales</taxon>
        <taxon>Oceanospirillaceae</taxon>
        <taxon>Oceanobacter</taxon>
    </lineage>
</organism>
<dbReference type="SUPFAM" id="SSF54631">
    <property type="entry name" value="CBS-domain pair"/>
    <property type="match status" value="1"/>
</dbReference>
<sequence>MAIISFDMGQRVITPEQPTARKVERTGAISPASAIHPNAGSETTPAGHNPPRNPAIHRYQQQDRQQDNTPRPVLYVAELMTVSPTTLPATATLEEAWLCLREHPFRHLPVVTEQRIQGLLSDRDLLTYYASPDQHQSPATLMAIASHPVMCVEAHTDIRQAAALLCEQHIGCLPVVEHDLITGILTRSDCLRALSRYPEITLWV</sequence>
<name>A0ABW8NKT4_9GAMM</name>
<evidence type="ECO:0000256" key="3">
    <source>
        <dbReference type="SAM" id="MobiDB-lite"/>
    </source>
</evidence>
<feature type="domain" description="CBS" evidence="4">
    <location>
        <begin position="145"/>
        <end position="202"/>
    </location>
</feature>
<dbReference type="SMART" id="SM00116">
    <property type="entry name" value="CBS"/>
    <property type="match status" value="2"/>
</dbReference>
<evidence type="ECO:0000256" key="1">
    <source>
        <dbReference type="ARBA" id="ARBA00022737"/>
    </source>
</evidence>
<dbReference type="Gene3D" id="3.10.580.10">
    <property type="entry name" value="CBS-domain"/>
    <property type="match status" value="1"/>
</dbReference>
<reference evidence="5 6" key="1">
    <citation type="submission" date="2024-03" db="EMBL/GenBank/DDBJ databases">
        <title>High-quality draft genome sequence of Oceanobacter sp. wDCs-4.</title>
        <authorList>
            <person name="Dong C."/>
        </authorList>
    </citation>
    <scope>NUCLEOTIDE SEQUENCE [LARGE SCALE GENOMIC DNA]</scope>
    <source>
        <strain evidence="6">wDCs-4</strain>
    </source>
</reference>